<comment type="caution">
    <text evidence="8">The sequence shown here is derived from an EMBL/GenBank/DDBJ whole genome shotgun (WGS) entry which is preliminary data.</text>
</comment>
<feature type="transmembrane region" description="Helical" evidence="7">
    <location>
        <begin position="12"/>
        <end position="35"/>
    </location>
</feature>
<keyword evidence="2" id="KW-0813">Transport</keyword>
<gene>
    <name evidence="8" type="ORF">FHS31_000759</name>
</gene>
<comment type="subcellular location">
    <subcellularLocation>
        <location evidence="1">Membrane</location>
        <topology evidence="1">Multi-pass membrane protein</topology>
    </subcellularLocation>
</comment>
<feature type="transmembrane region" description="Helical" evidence="7">
    <location>
        <begin position="110"/>
        <end position="133"/>
    </location>
</feature>
<keyword evidence="5 7" id="KW-1133">Transmembrane helix</keyword>
<organism evidence="8 9">
    <name type="scientific">Sphingomonas vulcanisoli</name>
    <dbReference type="NCBI Taxonomy" id="1658060"/>
    <lineage>
        <taxon>Bacteria</taxon>
        <taxon>Pseudomonadati</taxon>
        <taxon>Pseudomonadota</taxon>
        <taxon>Alphaproteobacteria</taxon>
        <taxon>Sphingomonadales</taxon>
        <taxon>Sphingomonadaceae</taxon>
        <taxon>Sphingomonas</taxon>
    </lineage>
</organism>
<evidence type="ECO:0000256" key="5">
    <source>
        <dbReference type="ARBA" id="ARBA00022989"/>
    </source>
</evidence>
<keyword evidence="9" id="KW-1185">Reference proteome</keyword>
<dbReference type="EMBL" id="JAAOZC010000001">
    <property type="protein sequence ID" value="NIJ07177.1"/>
    <property type="molecule type" value="Genomic_DNA"/>
</dbReference>
<feature type="transmembrane region" description="Helical" evidence="7">
    <location>
        <begin position="47"/>
        <end position="66"/>
    </location>
</feature>
<feature type="transmembrane region" description="Helical" evidence="7">
    <location>
        <begin position="78"/>
        <end position="98"/>
    </location>
</feature>
<proteinExistence type="predicted"/>
<dbReference type="InterPro" id="IPR004776">
    <property type="entry name" value="Mem_transp_PIN-like"/>
</dbReference>
<feature type="transmembrane region" description="Helical" evidence="7">
    <location>
        <begin position="139"/>
        <end position="163"/>
    </location>
</feature>
<evidence type="ECO:0000256" key="3">
    <source>
        <dbReference type="ARBA" id="ARBA00022475"/>
    </source>
</evidence>
<dbReference type="PANTHER" id="PTHR36838">
    <property type="entry name" value="AUXIN EFFLUX CARRIER FAMILY PROTEIN"/>
    <property type="match status" value="1"/>
</dbReference>
<evidence type="ECO:0000256" key="4">
    <source>
        <dbReference type="ARBA" id="ARBA00022692"/>
    </source>
</evidence>
<accession>A0ABX0TNS0</accession>
<evidence type="ECO:0000256" key="6">
    <source>
        <dbReference type="ARBA" id="ARBA00023136"/>
    </source>
</evidence>
<keyword evidence="3" id="KW-1003">Cell membrane</keyword>
<sequence>MAVASAVCSAKAAIVFAILAAIFPVFALIGAGALFGRMRKVGPGGVAVLNGFTVSLALPALLFRSLAVGDWRQLDQPAFVLAFGGGAAITFLIAFFLALPGARNGADRSLAALAASYSNTAIIGLPLMAGLIGPVGTEAAVIASLLTVSLLLAIAVLIVEIAGQQKASLGRAVLTVCKALSRNRLIVAAILLAALPTGTGSFMLAELYGREAALASRTILISTVLGAVTIAVLARGVALKGPFALSLSKGCTS</sequence>
<feature type="transmembrane region" description="Helical" evidence="7">
    <location>
        <begin position="184"/>
        <end position="205"/>
    </location>
</feature>
<evidence type="ECO:0008006" key="10">
    <source>
        <dbReference type="Google" id="ProtNLM"/>
    </source>
</evidence>
<evidence type="ECO:0000313" key="8">
    <source>
        <dbReference type="EMBL" id="NIJ07177.1"/>
    </source>
</evidence>
<feature type="transmembrane region" description="Helical" evidence="7">
    <location>
        <begin position="217"/>
        <end position="238"/>
    </location>
</feature>
<dbReference type="Pfam" id="PF03547">
    <property type="entry name" value="Mem_trans"/>
    <property type="match status" value="1"/>
</dbReference>
<evidence type="ECO:0000256" key="1">
    <source>
        <dbReference type="ARBA" id="ARBA00004141"/>
    </source>
</evidence>
<dbReference type="Proteomes" id="UP000727456">
    <property type="component" value="Unassembled WGS sequence"/>
</dbReference>
<keyword evidence="4 7" id="KW-0812">Transmembrane</keyword>
<dbReference type="PANTHER" id="PTHR36838:SF3">
    <property type="entry name" value="TRANSPORTER AUXIN EFFLUX CARRIER EC FAMILY"/>
    <property type="match status" value="1"/>
</dbReference>
<name>A0ABX0TNS0_9SPHN</name>
<keyword evidence="6 7" id="KW-0472">Membrane</keyword>
<evidence type="ECO:0000256" key="7">
    <source>
        <dbReference type="SAM" id="Phobius"/>
    </source>
</evidence>
<dbReference type="RefSeq" id="WP_167071981.1">
    <property type="nucleotide sequence ID" value="NZ_JAAOZC010000001.1"/>
</dbReference>
<evidence type="ECO:0000256" key="2">
    <source>
        <dbReference type="ARBA" id="ARBA00022448"/>
    </source>
</evidence>
<evidence type="ECO:0000313" key="9">
    <source>
        <dbReference type="Proteomes" id="UP000727456"/>
    </source>
</evidence>
<protein>
    <recommendedName>
        <fullName evidence="10">AEC family transporter</fullName>
    </recommendedName>
</protein>
<reference evidence="8 9" key="1">
    <citation type="submission" date="2020-03" db="EMBL/GenBank/DDBJ databases">
        <title>Genomic Encyclopedia of Type Strains, Phase III (KMG-III): the genomes of soil and plant-associated and newly described type strains.</title>
        <authorList>
            <person name="Whitman W."/>
        </authorList>
    </citation>
    <scope>NUCLEOTIDE SEQUENCE [LARGE SCALE GENOMIC DNA]</scope>
    <source>
        <strain evidence="8 9">CECT 8804</strain>
    </source>
</reference>